<feature type="region of interest" description="Disordered" evidence="1">
    <location>
        <begin position="78"/>
        <end position="129"/>
    </location>
</feature>
<evidence type="ECO:0000313" key="3">
    <source>
        <dbReference type="Proteomes" id="UP000467841"/>
    </source>
</evidence>
<protein>
    <submittedName>
        <fullName evidence="2">Uncharacterized protein</fullName>
    </submittedName>
</protein>
<accession>A0A6D2KRQ6</accession>
<name>A0A6D2KRQ6_9BRAS</name>
<gene>
    <name evidence="2" type="ORF">MERR_LOCUS43075</name>
</gene>
<evidence type="ECO:0000313" key="2">
    <source>
        <dbReference type="EMBL" id="CAA7055839.1"/>
    </source>
</evidence>
<organism evidence="2 3">
    <name type="scientific">Microthlaspi erraticum</name>
    <dbReference type="NCBI Taxonomy" id="1685480"/>
    <lineage>
        <taxon>Eukaryota</taxon>
        <taxon>Viridiplantae</taxon>
        <taxon>Streptophyta</taxon>
        <taxon>Embryophyta</taxon>
        <taxon>Tracheophyta</taxon>
        <taxon>Spermatophyta</taxon>
        <taxon>Magnoliopsida</taxon>
        <taxon>eudicotyledons</taxon>
        <taxon>Gunneridae</taxon>
        <taxon>Pentapetalae</taxon>
        <taxon>rosids</taxon>
        <taxon>malvids</taxon>
        <taxon>Brassicales</taxon>
        <taxon>Brassicaceae</taxon>
        <taxon>Coluteocarpeae</taxon>
        <taxon>Microthlaspi</taxon>
    </lineage>
</organism>
<dbReference type="OrthoDB" id="1926326at2759"/>
<dbReference type="Proteomes" id="UP000467841">
    <property type="component" value="Unassembled WGS sequence"/>
</dbReference>
<feature type="compositionally biased region" description="Basic and acidic residues" evidence="1">
    <location>
        <begin position="1"/>
        <end position="13"/>
    </location>
</feature>
<sequence length="194" mass="21913">MEKVSEAEEKPIEQESNSSVTETRSDKEDERIMIRGTISEEGSMDPSNSHTITFEDYDDDSDYEMEDGKVLELFRRKNSVRPEVTETNNFPDLDAVTLNSPILEGIKSSSSSNEDTEDDSSSNSDLDTSLSRYYFDGSLPFSSHVEESETHQDECSVPKDENKIPLLCPYQPVQQPTPWRNCCGLLQLLRSANP</sequence>
<comment type="caution">
    <text evidence="2">The sequence shown here is derived from an EMBL/GenBank/DDBJ whole genome shotgun (WGS) entry which is preliminary data.</text>
</comment>
<evidence type="ECO:0000256" key="1">
    <source>
        <dbReference type="SAM" id="MobiDB-lite"/>
    </source>
</evidence>
<feature type="compositionally biased region" description="Basic and acidic residues" evidence="1">
    <location>
        <begin position="23"/>
        <end position="33"/>
    </location>
</feature>
<dbReference type="EMBL" id="CACVBM020001607">
    <property type="protein sequence ID" value="CAA7055839.1"/>
    <property type="molecule type" value="Genomic_DNA"/>
</dbReference>
<proteinExistence type="predicted"/>
<dbReference type="AlphaFoldDB" id="A0A6D2KRQ6"/>
<feature type="region of interest" description="Disordered" evidence="1">
    <location>
        <begin position="1"/>
        <end position="61"/>
    </location>
</feature>
<reference evidence="2" key="1">
    <citation type="submission" date="2020-01" db="EMBL/GenBank/DDBJ databases">
        <authorList>
            <person name="Mishra B."/>
        </authorList>
    </citation>
    <scope>NUCLEOTIDE SEQUENCE [LARGE SCALE GENOMIC DNA]</scope>
</reference>
<keyword evidence="3" id="KW-1185">Reference proteome</keyword>